<evidence type="ECO:0000313" key="3">
    <source>
        <dbReference type="Proteomes" id="UP000183700"/>
    </source>
</evidence>
<reference evidence="2 3" key="1">
    <citation type="submission" date="2014-12" db="EMBL/GenBank/DDBJ databases">
        <title>Draft genome sequences of 29 type strains of Enterococci.</title>
        <authorList>
            <person name="Zhong Z."/>
            <person name="Sun Z."/>
            <person name="Liu W."/>
            <person name="Zhang W."/>
            <person name="Zhang H."/>
        </authorList>
    </citation>
    <scope>NUCLEOTIDE SEQUENCE [LARGE SCALE GENOMIC DNA]</scope>
    <source>
        <strain evidence="2 3">DSM 22802</strain>
    </source>
</reference>
<dbReference type="Proteomes" id="UP000183700">
    <property type="component" value="Unassembled WGS sequence"/>
</dbReference>
<keyword evidence="1" id="KW-1133">Transmembrane helix</keyword>
<accession>A0A1L8SYM7</accession>
<dbReference type="EMBL" id="JXKM01000001">
    <property type="protein sequence ID" value="OJG37116.1"/>
    <property type="molecule type" value="Genomic_DNA"/>
</dbReference>
<dbReference type="AlphaFoldDB" id="A0A1L8SYM7"/>
<feature type="transmembrane region" description="Helical" evidence="1">
    <location>
        <begin position="21"/>
        <end position="39"/>
    </location>
</feature>
<sequence length="40" mass="4788">MKKSCGKLTKRLLIPVELWQKFLKFSKVFIFIGTIYFFMG</sequence>
<dbReference type="STRING" id="319970.RV00_GL000073"/>
<evidence type="ECO:0000256" key="1">
    <source>
        <dbReference type="SAM" id="Phobius"/>
    </source>
</evidence>
<evidence type="ECO:0000313" key="2">
    <source>
        <dbReference type="EMBL" id="OJG37116.1"/>
    </source>
</evidence>
<organism evidence="2 3">
    <name type="scientific">Enterococcus devriesei</name>
    <dbReference type="NCBI Taxonomy" id="319970"/>
    <lineage>
        <taxon>Bacteria</taxon>
        <taxon>Bacillati</taxon>
        <taxon>Bacillota</taxon>
        <taxon>Bacilli</taxon>
        <taxon>Lactobacillales</taxon>
        <taxon>Enterococcaceae</taxon>
        <taxon>Enterococcus</taxon>
    </lineage>
</organism>
<name>A0A1L8SYM7_9ENTE</name>
<keyword evidence="1" id="KW-0472">Membrane</keyword>
<keyword evidence="1" id="KW-0812">Transmembrane</keyword>
<keyword evidence="3" id="KW-1185">Reference proteome</keyword>
<gene>
    <name evidence="2" type="ORF">RV00_GL000073</name>
</gene>
<protein>
    <submittedName>
        <fullName evidence="2">Uncharacterized protein</fullName>
    </submittedName>
</protein>
<proteinExistence type="predicted"/>
<comment type="caution">
    <text evidence="2">The sequence shown here is derived from an EMBL/GenBank/DDBJ whole genome shotgun (WGS) entry which is preliminary data.</text>
</comment>